<feature type="transmembrane region" description="Helical" evidence="7">
    <location>
        <begin position="37"/>
        <end position="62"/>
    </location>
</feature>
<dbReference type="PANTHER" id="PTHR31645">
    <property type="entry name" value="OLIGOPEPTIDE TRANSPORTER YGL114W-RELATED"/>
    <property type="match status" value="1"/>
</dbReference>
<comment type="similarity">
    <text evidence="2">Belongs to the YSL (TC 2.A.67.2) family.</text>
</comment>
<dbReference type="AlphaFoldDB" id="A0A5B6WM21"/>
<keyword evidence="4 7" id="KW-0812">Transmembrane</keyword>
<dbReference type="GO" id="GO:0035673">
    <property type="term" value="F:oligopeptide transmembrane transporter activity"/>
    <property type="evidence" value="ECO:0007669"/>
    <property type="project" value="InterPro"/>
</dbReference>
<protein>
    <submittedName>
        <fullName evidence="8">Metal-nicotianamine transporter YSL3-like</fullName>
    </submittedName>
</protein>
<dbReference type="InterPro" id="IPR004813">
    <property type="entry name" value="OPT"/>
</dbReference>
<dbReference type="Proteomes" id="UP000325315">
    <property type="component" value="Unassembled WGS sequence"/>
</dbReference>
<accession>A0A5B6WM21</accession>
<keyword evidence="5 7" id="KW-1133">Transmembrane helix</keyword>
<keyword evidence="3" id="KW-0813">Transport</keyword>
<evidence type="ECO:0000256" key="6">
    <source>
        <dbReference type="ARBA" id="ARBA00023136"/>
    </source>
</evidence>
<dbReference type="InterPro" id="IPR045035">
    <property type="entry name" value="YSL-like"/>
</dbReference>
<comment type="caution">
    <text evidence="8">The sequence shown here is derived from an EMBL/GenBank/DDBJ whole genome shotgun (WGS) entry which is preliminary data.</text>
</comment>
<evidence type="ECO:0000256" key="7">
    <source>
        <dbReference type="SAM" id="Phobius"/>
    </source>
</evidence>
<dbReference type="GO" id="GO:0010039">
    <property type="term" value="P:response to iron ion"/>
    <property type="evidence" value="ECO:0007669"/>
    <property type="project" value="TreeGrafter"/>
</dbReference>
<keyword evidence="6 7" id="KW-0472">Membrane</keyword>
<name>A0A5B6WM21_9ROSI</name>
<dbReference type="GO" id="GO:0051980">
    <property type="term" value="F:iron-nicotianamine transmembrane transporter activity"/>
    <property type="evidence" value="ECO:0007669"/>
    <property type="project" value="TreeGrafter"/>
</dbReference>
<evidence type="ECO:0000256" key="1">
    <source>
        <dbReference type="ARBA" id="ARBA00004141"/>
    </source>
</evidence>
<dbReference type="PANTHER" id="PTHR31645:SF4">
    <property type="entry name" value="METAL-NICOTIANAMINE TRANSPORTER YSL3"/>
    <property type="match status" value="1"/>
</dbReference>
<dbReference type="Pfam" id="PF03169">
    <property type="entry name" value="OPT"/>
    <property type="match status" value="1"/>
</dbReference>
<organism evidence="8 9">
    <name type="scientific">Gossypium australe</name>
    <dbReference type="NCBI Taxonomy" id="47621"/>
    <lineage>
        <taxon>Eukaryota</taxon>
        <taxon>Viridiplantae</taxon>
        <taxon>Streptophyta</taxon>
        <taxon>Embryophyta</taxon>
        <taxon>Tracheophyta</taxon>
        <taxon>Spermatophyta</taxon>
        <taxon>Magnoliopsida</taxon>
        <taxon>eudicotyledons</taxon>
        <taxon>Gunneridae</taxon>
        <taxon>Pentapetalae</taxon>
        <taxon>rosids</taxon>
        <taxon>malvids</taxon>
        <taxon>Malvales</taxon>
        <taxon>Malvaceae</taxon>
        <taxon>Malvoideae</taxon>
        <taxon>Gossypium</taxon>
    </lineage>
</organism>
<evidence type="ECO:0000313" key="8">
    <source>
        <dbReference type="EMBL" id="KAA3481912.1"/>
    </source>
</evidence>
<sequence length="109" mass="12770">MEEGRHWRWRWYVDVYAAEPDSWRKELLFYFDFSMTYIGAGMICSHLVNLSLLLGAVLSWGVMWPLIGGLKGEWFPATLPALQLYQKAASRMVTRRRALQFSEDTIFDC</sequence>
<evidence type="ECO:0000256" key="4">
    <source>
        <dbReference type="ARBA" id="ARBA00022692"/>
    </source>
</evidence>
<evidence type="ECO:0000313" key="9">
    <source>
        <dbReference type="Proteomes" id="UP000325315"/>
    </source>
</evidence>
<dbReference type="GO" id="GO:0048316">
    <property type="term" value="P:seed development"/>
    <property type="evidence" value="ECO:0007669"/>
    <property type="project" value="TreeGrafter"/>
</dbReference>
<comment type="subcellular location">
    <subcellularLocation>
        <location evidence="1">Membrane</location>
        <topology evidence="1">Multi-pass membrane protein</topology>
    </subcellularLocation>
</comment>
<evidence type="ECO:0000256" key="3">
    <source>
        <dbReference type="ARBA" id="ARBA00022448"/>
    </source>
</evidence>
<proteinExistence type="inferred from homology"/>
<evidence type="ECO:0000256" key="5">
    <source>
        <dbReference type="ARBA" id="ARBA00022989"/>
    </source>
</evidence>
<gene>
    <name evidence="8" type="ORF">EPI10_022240</name>
</gene>
<dbReference type="GO" id="GO:0005886">
    <property type="term" value="C:plasma membrane"/>
    <property type="evidence" value="ECO:0007669"/>
    <property type="project" value="TreeGrafter"/>
</dbReference>
<dbReference type="EMBL" id="SMMG02000003">
    <property type="protein sequence ID" value="KAA3481912.1"/>
    <property type="molecule type" value="Genomic_DNA"/>
</dbReference>
<keyword evidence="9" id="KW-1185">Reference proteome</keyword>
<reference evidence="9" key="1">
    <citation type="journal article" date="2019" name="Plant Biotechnol. J.">
        <title>Genome sequencing of the Australian wild diploid species Gossypium australe highlights disease resistance and delayed gland morphogenesis.</title>
        <authorList>
            <person name="Cai Y."/>
            <person name="Cai X."/>
            <person name="Wang Q."/>
            <person name="Wang P."/>
            <person name="Zhang Y."/>
            <person name="Cai C."/>
            <person name="Xu Y."/>
            <person name="Wang K."/>
            <person name="Zhou Z."/>
            <person name="Wang C."/>
            <person name="Geng S."/>
            <person name="Li B."/>
            <person name="Dong Q."/>
            <person name="Hou Y."/>
            <person name="Wang H."/>
            <person name="Ai P."/>
            <person name="Liu Z."/>
            <person name="Yi F."/>
            <person name="Sun M."/>
            <person name="An G."/>
            <person name="Cheng J."/>
            <person name="Zhang Y."/>
            <person name="Shi Q."/>
            <person name="Xie Y."/>
            <person name="Shi X."/>
            <person name="Chang Y."/>
            <person name="Huang F."/>
            <person name="Chen Y."/>
            <person name="Hong S."/>
            <person name="Mi L."/>
            <person name="Sun Q."/>
            <person name="Zhang L."/>
            <person name="Zhou B."/>
            <person name="Peng R."/>
            <person name="Zhang X."/>
            <person name="Liu F."/>
        </authorList>
    </citation>
    <scope>NUCLEOTIDE SEQUENCE [LARGE SCALE GENOMIC DNA]</scope>
    <source>
        <strain evidence="9">cv. PA1801</strain>
    </source>
</reference>
<dbReference type="OrthoDB" id="1735761at2759"/>
<evidence type="ECO:0000256" key="2">
    <source>
        <dbReference type="ARBA" id="ARBA00010276"/>
    </source>
</evidence>